<dbReference type="OrthoDB" id="5428863at2759"/>
<organism evidence="1 2">
    <name type="scientific">Lophiotrema nucula</name>
    <dbReference type="NCBI Taxonomy" id="690887"/>
    <lineage>
        <taxon>Eukaryota</taxon>
        <taxon>Fungi</taxon>
        <taxon>Dikarya</taxon>
        <taxon>Ascomycota</taxon>
        <taxon>Pezizomycotina</taxon>
        <taxon>Dothideomycetes</taxon>
        <taxon>Pleosporomycetidae</taxon>
        <taxon>Pleosporales</taxon>
        <taxon>Lophiotremataceae</taxon>
        <taxon>Lophiotrema</taxon>
    </lineage>
</organism>
<evidence type="ECO:0008006" key="3">
    <source>
        <dbReference type="Google" id="ProtNLM"/>
    </source>
</evidence>
<evidence type="ECO:0000313" key="1">
    <source>
        <dbReference type="EMBL" id="KAF2111887.1"/>
    </source>
</evidence>
<dbReference type="AlphaFoldDB" id="A0A6A5YZ81"/>
<accession>A0A6A5YZ81</accession>
<dbReference type="EMBL" id="ML977333">
    <property type="protein sequence ID" value="KAF2111887.1"/>
    <property type="molecule type" value="Genomic_DNA"/>
</dbReference>
<keyword evidence="2" id="KW-1185">Reference proteome</keyword>
<evidence type="ECO:0000313" key="2">
    <source>
        <dbReference type="Proteomes" id="UP000799770"/>
    </source>
</evidence>
<sequence length="413" mass="47058">MDLETRFRDLGVQGFQKESAPSVSLCERRSSIDFRKIFDVPFSTRSYAGPGILKVVNLGFIEPDAEASHCRLCRLCSKTNYYPCESIDEPGFTRPRPQLAGYPSNRANNPLPLQFGVTVSDVRNRLNEYSQRELTYESDALNAIAGVLSAFVTRNVLDGHIWGIPVIKGLNYHRPGGNSFRLMPLSDKIAHGLCWTPNLSAARMTQNPIRRRDGFPSWSWVGWVDCRSWEYLTPVNDRIGWPANQPHVEPSRYSCSFTFVSEDGFSVTLDHEQNDARFDLDMQSMSYVLVQAWSFYLKCTEERPEISTRFSDAINSEHGEIGLTLWMGQVLWNKDYERDTAFHRHILDTTWRALVIGYGVIHPSLDIVIVEDVGDHFERAGILRLLEHRPQRIGPDRAVLLNAGLKKDTFKLG</sequence>
<gene>
    <name evidence="1" type="ORF">BDV96DRAFT_690233</name>
</gene>
<name>A0A6A5YZ81_9PLEO</name>
<dbReference type="PANTHER" id="PTHR33112">
    <property type="entry name" value="DOMAIN PROTEIN, PUTATIVE-RELATED"/>
    <property type="match status" value="1"/>
</dbReference>
<reference evidence="1" key="1">
    <citation type="journal article" date="2020" name="Stud. Mycol.">
        <title>101 Dothideomycetes genomes: a test case for predicting lifestyles and emergence of pathogens.</title>
        <authorList>
            <person name="Haridas S."/>
            <person name="Albert R."/>
            <person name="Binder M."/>
            <person name="Bloem J."/>
            <person name="Labutti K."/>
            <person name="Salamov A."/>
            <person name="Andreopoulos B."/>
            <person name="Baker S."/>
            <person name="Barry K."/>
            <person name="Bills G."/>
            <person name="Bluhm B."/>
            <person name="Cannon C."/>
            <person name="Castanera R."/>
            <person name="Culley D."/>
            <person name="Daum C."/>
            <person name="Ezra D."/>
            <person name="Gonzalez J."/>
            <person name="Henrissat B."/>
            <person name="Kuo A."/>
            <person name="Liang C."/>
            <person name="Lipzen A."/>
            <person name="Lutzoni F."/>
            <person name="Magnuson J."/>
            <person name="Mondo S."/>
            <person name="Nolan M."/>
            <person name="Ohm R."/>
            <person name="Pangilinan J."/>
            <person name="Park H.-J."/>
            <person name="Ramirez L."/>
            <person name="Alfaro M."/>
            <person name="Sun H."/>
            <person name="Tritt A."/>
            <person name="Yoshinaga Y."/>
            <person name="Zwiers L.-H."/>
            <person name="Turgeon B."/>
            <person name="Goodwin S."/>
            <person name="Spatafora J."/>
            <person name="Crous P."/>
            <person name="Grigoriev I."/>
        </authorList>
    </citation>
    <scope>NUCLEOTIDE SEQUENCE</scope>
    <source>
        <strain evidence="1">CBS 627.86</strain>
    </source>
</reference>
<dbReference type="Proteomes" id="UP000799770">
    <property type="component" value="Unassembled WGS sequence"/>
</dbReference>
<proteinExistence type="predicted"/>
<dbReference type="PANTHER" id="PTHR33112:SF1">
    <property type="entry name" value="HETEROKARYON INCOMPATIBILITY DOMAIN-CONTAINING PROTEIN"/>
    <property type="match status" value="1"/>
</dbReference>
<protein>
    <recommendedName>
        <fullName evidence="3">Heterokaryon incompatibility domain-containing protein</fullName>
    </recommendedName>
</protein>